<reference evidence="1" key="1">
    <citation type="submission" date="2019-09" db="EMBL/GenBank/DDBJ databases">
        <title>Complete genome sequencing of four Arcobacter species reveals a diverse suite of mobile elements.</title>
        <authorList>
            <person name="Miller W.G."/>
            <person name="Yee E."/>
            <person name="Bono J.L."/>
        </authorList>
    </citation>
    <scope>NUCLEOTIDE SEQUENCE [LARGE SCALE GENOMIC DNA]</scope>
    <source>
        <strain evidence="1">LMG 26638</strain>
    </source>
</reference>
<reference evidence="1" key="2">
    <citation type="submission" date="2019-09" db="EMBL/GenBank/DDBJ databases">
        <title>Taxonomic note: a critical rebuttal of the proposed division of the genus Arcobacter into six genera, emended descriptions of Arcobacter anaerophilus and the genus Arcobacter, and an assessment of genus-level boundaries for Epsilonproteobacteria using in silico genomic comparator tools.</title>
        <authorList>
            <person name="On S.L.W."/>
            <person name="Miller W.G."/>
            <person name="Biggs P."/>
            <person name="Cornelius A."/>
            <person name="Vandamme P."/>
        </authorList>
    </citation>
    <scope>NUCLEOTIDE SEQUENCE [LARGE SCALE GENOMIC DNA]</scope>
    <source>
        <strain evidence="1">LMG 26638</strain>
    </source>
</reference>
<dbReference type="Proteomes" id="UP000322726">
    <property type="component" value="Chromosome"/>
</dbReference>
<dbReference type="Pfam" id="PF04403">
    <property type="entry name" value="PqiA"/>
    <property type="match status" value="1"/>
</dbReference>
<evidence type="ECO:0000313" key="2">
    <source>
        <dbReference type="Proteomes" id="UP000322726"/>
    </source>
</evidence>
<dbReference type="AlphaFoldDB" id="A0A5C2H999"/>
<dbReference type="RefSeq" id="WP_130232996.1">
    <property type="nucleotide sequence ID" value="NZ_BMEF01000005.1"/>
</dbReference>
<dbReference type="OrthoDB" id="5347838at2"/>
<evidence type="ECO:0000313" key="1">
    <source>
        <dbReference type="EMBL" id="QEP34045.1"/>
    </source>
</evidence>
<organism evidence="1 2">
    <name type="scientific">Malaciobacter pacificus</name>
    <dbReference type="NCBI Taxonomy" id="1080223"/>
    <lineage>
        <taxon>Bacteria</taxon>
        <taxon>Pseudomonadati</taxon>
        <taxon>Campylobacterota</taxon>
        <taxon>Epsilonproteobacteria</taxon>
        <taxon>Campylobacterales</taxon>
        <taxon>Arcobacteraceae</taxon>
        <taxon>Malaciobacter</taxon>
    </lineage>
</organism>
<name>A0A5C2H999_9BACT</name>
<protein>
    <submittedName>
        <fullName evidence="1">PqiA family membrane protein</fullName>
    </submittedName>
</protein>
<proteinExistence type="predicted"/>
<sequence>MGLNTENIIECKSCGLFVNKQEASKKYLIKCPRCNTKLRAYIDHSYDSLFYAISAIMLFVLMNIFPLIKLSINNKDLQATLYDTVFILLEQNLFFVALIVFFTIIIAPLFNSIIIIVAFIQKHTKVKFFTKTFLHDSFHFTKTWGFIEVFIISIIVTYIKLVGMVSSTRFDLGFYIMLFYIFCFYMSNKKFEGKSVFGE</sequence>
<dbReference type="EMBL" id="CP035928">
    <property type="protein sequence ID" value="QEP34045.1"/>
    <property type="molecule type" value="Genomic_DNA"/>
</dbReference>
<accession>A0A5C2H999</accession>
<dbReference type="InterPro" id="IPR007498">
    <property type="entry name" value="PqiA-like"/>
</dbReference>
<gene>
    <name evidence="1" type="ORF">APAC_0907</name>
</gene>
<keyword evidence="2" id="KW-1185">Reference proteome</keyword>
<dbReference type="KEGG" id="apai:APAC_0907"/>